<reference evidence="4" key="1">
    <citation type="submission" date="2020-02" db="EMBL/GenBank/DDBJ databases">
        <authorList>
            <person name="Meier V. D."/>
        </authorList>
    </citation>
    <scope>NUCLEOTIDE SEQUENCE</scope>
    <source>
        <strain evidence="4">AVDCRST_MAG01</strain>
    </source>
</reference>
<dbReference type="InterPro" id="IPR020843">
    <property type="entry name" value="ER"/>
</dbReference>
<dbReference type="Pfam" id="PF00107">
    <property type="entry name" value="ADH_zinc_N"/>
    <property type="match status" value="1"/>
</dbReference>
<dbReference type="InterPro" id="IPR002364">
    <property type="entry name" value="Quin_OxRdtase/zeta-crystal_CS"/>
</dbReference>
<dbReference type="CDD" id="cd08241">
    <property type="entry name" value="QOR1"/>
    <property type="match status" value="1"/>
</dbReference>
<dbReference type="EMBL" id="CADCUW010000324">
    <property type="protein sequence ID" value="CAA9422156.1"/>
    <property type="molecule type" value="Genomic_DNA"/>
</dbReference>
<protein>
    <submittedName>
        <fullName evidence="4">Alcohol dehydrogenase</fullName>
        <ecNumber evidence="4">1.1.1.1</ecNumber>
    </submittedName>
</protein>
<dbReference type="PROSITE" id="PS01162">
    <property type="entry name" value="QOR_ZETA_CRYSTAL"/>
    <property type="match status" value="1"/>
</dbReference>
<name>A0A6J4PUF7_9ACTN</name>
<proteinExistence type="predicted"/>
<evidence type="ECO:0000256" key="2">
    <source>
        <dbReference type="ARBA" id="ARBA00023002"/>
    </source>
</evidence>
<dbReference type="EC" id="1.1.1.1" evidence="4"/>
<dbReference type="Gene3D" id="3.90.180.10">
    <property type="entry name" value="Medium-chain alcohol dehydrogenases, catalytic domain"/>
    <property type="match status" value="1"/>
</dbReference>
<dbReference type="InterPro" id="IPR036291">
    <property type="entry name" value="NAD(P)-bd_dom_sf"/>
</dbReference>
<dbReference type="InterPro" id="IPR013149">
    <property type="entry name" value="ADH-like_C"/>
</dbReference>
<dbReference type="GO" id="GO:0070402">
    <property type="term" value="F:NADPH binding"/>
    <property type="evidence" value="ECO:0007669"/>
    <property type="project" value="TreeGrafter"/>
</dbReference>
<dbReference type="InterPro" id="IPR011032">
    <property type="entry name" value="GroES-like_sf"/>
</dbReference>
<dbReference type="AlphaFoldDB" id="A0A6J4PUF7"/>
<dbReference type="PANTHER" id="PTHR48106">
    <property type="entry name" value="QUINONE OXIDOREDUCTASE PIG3-RELATED"/>
    <property type="match status" value="1"/>
</dbReference>
<evidence type="ECO:0000259" key="3">
    <source>
        <dbReference type="SMART" id="SM00829"/>
    </source>
</evidence>
<dbReference type="Pfam" id="PF08240">
    <property type="entry name" value="ADH_N"/>
    <property type="match status" value="1"/>
</dbReference>
<keyword evidence="2 4" id="KW-0560">Oxidoreductase</keyword>
<dbReference type="Gene3D" id="3.40.50.720">
    <property type="entry name" value="NAD(P)-binding Rossmann-like Domain"/>
    <property type="match status" value="1"/>
</dbReference>
<organism evidence="4">
    <name type="scientific">uncultured Rubrobacteraceae bacterium</name>
    <dbReference type="NCBI Taxonomy" id="349277"/>
    <lineage>
        <taxon>Bacteria</taxon>
        <taxon>Bacillati</taxon>
        <taxon>Actinomycetota</taxon>
        <taxon>Rubrobacteria</taxon>
        <taxon>Rubrobacterales</taxon>
        <taxon>Rubrobacteraceae</taxon>
        <taxon>environmental samples</taxon>
    </lineage>
</organism>
<dbReference type="GO" id="GO:0016651">
    <property type="term" value="F:oxidoreductase activity, acting on NAD(P)H"/>
    <property type="evidence" value="ECO:0007669"/>
    <property type="project" value="TreeGrafter"/>
</dbReference>
<evidence type="ECO:0000256" key="1">
    <source>
        <dbReference type="ARBA" id="ARBA00022857"/>
    </source>
</evidence>
<dbReference type="InterPro" id="IPR013154">
    <property type="entry name" value="ADH-like_N"/>
</dbReference>
<dbReference type="SUPFAM" id="SSF51735">
    <property type="entry name" value="NAD(P)-binding Rossmann-fold domains"/>
    <property type="match status" value="1"/>
</dbReference>
<keyword evidence="1" id="KW-0521">NADP</keyword>
<evidence type="ECO:0000313" key="4">
    <source>
        <dbReference type="EMBL" id="CAA9422156.1"/>
    </source>
</evidence>
<dbReference type="SMART" id="SM00829">
    <property type="entry name" value="PKS_ER"/>
    <property type="match status" value="1"/>
</dbReference>
<accession>A0A6J4PUF7</accession>
<sequence>MIVDEQSNLMQAVRARSFGTPDVLVLEEVPIPRPGPGQVLIRVESAGVNFSDVKRRRNDPYPFPTTLPYTPGGEVAGTVEELGEGVEGPSVGTPVFALVGADGSTGYAQFALASASGVTTIPPGLSADVASGLVISGSTAVLILEEAARLQAGETVLVQGAAGGVGSYAVQIAKLLGAGTVIGAAGSPEKREAVLALGADHAVDYTQEDWPDRVLEFTGGRGVDVVLEMAGGSAFEQGLSCLAPFGRTVVYGSSSAEPLQMGPETIQALFYDPSPNQSLVAFNLGLWFAMRPEAAVGALRTLIGHVASGRVEVPIGHVLPLGRAAEAHRMLEERRNTGKIVLKPWTTGW</sequence>
<feature type="domain" description="Enoyl reductase (ER)" evidence="3">
    <location>
        <begin position="19"/>
        <end position="342"/>
    </location>
</feature>
<dbReference type="GO" id="GO:0004022">
    <property type="term" value="F:alcohol dehydrogenase (NAD+) activity"/>
    <property type="evidence" value="ECO:0007669"/>
    <property type="project" value="UniProtKB-EC"/>
</dbReference>
<dbReference type="GO" id="GO:0008270">
    <property type="term" value="F:zinc ion binding"/>
    <property type="evidence" value="ECO:0007669"/>
    <property type="project" value="InterPro"/>
</dbReference>
<dbReference type="SUPFAM" id="SSF50129">
    <property type="entry name" value="GroES-like"/>
    <property type="match status" value="1"/>
</dbReference>
<gene>
    <name evidence="4" type="ORF">AVDCRST_MAG01-01-2368</name>
</gene>